<name>A0A934I1T9_9CLOT</name>
<dbReference type="Proteomes" id="UP000622687">
    <property type="component" value="Unassembled WGS sequence"/>
</dbReference>
<dbReference type="EMBL" id="JAEEGB010000026">
    <property type="protein sequence ID" value="MBI6874547.1"/>
    <property type="molecule type" value="Genomic_DNA"/>
</dbReference>
<comment type="caution">
    <text evidence="1">The sequence shown here is derived from an EMBL/GenBank/DDBJ whole genome shotgun (WGS) entry which is preliminary data.</text>
</comment>
<organism evidence="1 2">
    <name type="scientific">Clostridium aciditolerans</name>
    <dbReference type="NCBI Taxonomy" id="339861"/>
    <lineage>
        <taxon>Bacteria</taxon>
        <taxon>Bacillati</taxon>
        <taxon>Bacillota</taxon>
        <taxon>Clostridia</taxon>
        <taxon>Eubacteriales</taxon>
        <taxon>Clostridiaceae</taxon>
        <taxon>Clostridium</taxon>
    </lineage>
</organism>
<dbReference type="AlphaFoldDB" id="A0A934I1T9"/>
<sequence>MSQKSISVIIEIIHGSSKDDRLITLPEKICNSLKEPFAKLKVGMAEETIRYESNDRISYDCFMDNTTEEYIECEFNTTENTSEEYIKCESNITDNTVEISSNIAKALGLSQGMITNLVIKDNKVCLGPVMGVFVNKFAIKKLIKQVPSFRYTELWRANRDSNLIPYFFSIDDVDFINQRINGTYYNEEKQVWSQKAFPLPEILYDRGGGFLKKQRAMSKYIRRQLNLNKNLKKLNATHYFDKWEVYKHLIQHEDMKPYIPFTALYREPYNLIEIFDKSSTIYIKGCCGSNGREVIRVIKSGDKSYHLSYFHGTLVEYKLKSLEELVDKIETIFGKKKIILQSAIDVIELDGRNIDMRATVQRDGSGELGVYSHPVRLGQKRSPITSTKSGSRVYMFDDFFIKHYNYTEKQVTDLKTKVNKMLMKSYLYIEEAYGSYGELGIDFAIDKKGNIWFIECNAKPGKDSMYLSYDKDTIKKAFQNPLEYAKYICGF</sequence>
<dbReference type="Pfam" id="PF14398">
    <property type="entry name" value="ATPgrasp_YheCD"/>
    <property type="match status" value="1"/>
</dbReference>
<protein>
    <submittedName>
        <fullName evidence="1">YheC/YheD family protein</fullName>
    </submittedName>
</protein>
<evidence type="ECO:0000313" key="1">
    <source>
        <dbReference type="EMBL" id="MBI6874547.1"/>
    </source>
</evidence>
<dbReference type="InterPro" id="IPR026838">
    <property type="entry name" value="YheC/D"/>
</dbReference>
<gene>
    <name evidence="1" type="ORF">I6U51_17880</name>
</gene>
<reference evidence="1" key="1">
    <citation type="submission" date="2020-12" db="EMBL/GenBank/DDBJ databases">
        <title>Clostridium thailandense sp. nov., a novel acetogenic bacterium isolated from peat land soil in Thailand.</title>
        <authorList>
            <person name="Chaikitkaew S."/>
            <person name="Birkeland N.K."/>
        </authorList>
    </citation>
    <scope>NUCLEOTIDE SEQUENCE</scope>
    <source>
        <strain evidence="1">DSM 17425</strain>
    </source>
</reference>
<dbReference type="SUPFAM" id="SSF56059">
    <property type="entry name" value="Glutathione synthetase ATP-binding domain-like"/>
    <property type="match status" value="1"/>
</dbReference>
<dbReference type="Gene3D" id="3.30.470.20">
    <property type="entry name" value="ATP-grasp fold, B domain"/>
    <property type="match status" value="1"/>
</dbReference>
<dbReference type="RefSeq" id="WP_211143917.1">
    <property type="nucleotide sequence ID" value="NZ_JAEEGB010000026.1"/>
</dbReference>
<accession>A0A934I1T9</accession>
<evidence type="ECO:0000313" key="2">
    <source>
        <dbReference type="Proteomes" id="UP000622687"/>
    </source>
</evidence>
<keyword evidence="2" id="KW-1185">Reference proteome</keyword>
<proteinExistence type="predicted"/>